<dbReference type="SUPFAM" id="SSF88697">
    <property type="entry name" value="PUA domain-like"/>
    <property type="match status" value="1"/>
</dbReference>
<dbReference type="PANTHER" id="PTHR30027:SF3">
    <property type="entry name" value="16S RRNA (URACIL(1498)-N(3))-METHYLTRANSFERASE"/>
    <property type="match status" value="1"/>
</dbReference>
<keyword evidence="5 12" id="KW-0963">Cytoplasm</keyword>
<keyword evidence="8 12" id="KW-0808">Transferase</keyword>
<evidence type="ECO:0000256" key="4">
    <source>
        <dbReference type="ARBA" id="ARBA00013673"/>
    </source>
</evidence>
<dbReference type="InterPro" id="IPR029028">
    <property type="entry name" value="Alpha/beta_knot_MTases"/>
</dbReference>
<comment type="function">
    <text evidence="10 12">Specifically methylates the N3 position of the uracil ring of uridine 1498 (m3U1498) in 16S rRNA. Acts on the fully assembled 30S ribosomal subunit.</text>
</comment>
<dbReference type="eggNOG" id="COG1385">
    <property type="taxonomic scope" value="Bacteria"/>
</dbReference>
<dbReference type="Pfam" id="PF04452">
    <property type="entry name" value="Methyltrans_RNA"/>
    <property type="match status" value="1"/>
</dbReference>
<evidence type="ECO:0000256" key="12">
    <source>
        <dbReference type="PIRNR" id="PIRNR015601"/>
    </source>
</evidence>
<evidence type="ECO:0000256" key="8">
    <source>
        <dbReference type="ARBA" id="ARBA00022679"/>
    </source>
</evidence>
<gene>
    <name evidence="16" type="ORF">BOV88_05470</name>
    <name evidence="15" type="ORF">JV46_16420</name>
</gene>
<dbReference type="InterPro" id="IPR029026">
    <property type="entry name" value="tRNA_m1G_MTases_N"/>
</dbReference>
<dbReference type="EMBL" id="MPNX01000005">
    <property type="protein sequence ID" value="OOY35384.1"/>
    <property type="molecule type" value="Genomic_DNA"/>
</dbReference>
<evidence type="ECO:0000256" key="9">
    <source>
        <dbReference type="ARBA" id="ARBA00022691"/>
    </source>
</evidence>
<evidence type="ECO:0000256" key="10">
    <source>
        <dbReference type="ARBA" id="ARBA00025699"/>
    </source>
</evidence>
<dbReference type="GO" id="GO:0070042">
    <property type="term" value="F:rRNA (uridine-N3-)-methyltransferase activity"/>
    <property type="evidence" value="ECO:0007669"/>
    <property type="project" value="TreeGrafter"/>
</dbReference>
<comment type="caution">
    <text evidence="15">The sequence shown here is derived from an EMBL/GenBank/DDBJ whole genome shotgun (WGS) entry which is preliminary data.</text>
</comment>
<dbReference type="Pfam" id="PF20260">
    <property type="entry name" value="PUA_4"/>
    <property type="match status" value="1"/>
</dbReference>
<protein>
    <recommendedName>
        <fullName evidence="4 12">Ribosomal RNA small subunit methyltransferase E</fullName>
        <ecNumber evidence="3 12">2.1.1.193</ecNumber>
    </recommendedName>
</protein>
<reference evidence="15 17" key="1">
    <citation type="journal article" date="2014" name="BMC Genomics">
        <title>The genome of the intracellular bacterium of the coastal bivalve, Solemya velum: a blueprint for thriving in and out of symbiosis.</title>
        <authorList>
            <person name="Dmytrenko O."/>
            <person name="Russell S.L."/>
            <person name="Loo W.T."/>
            <person name="Fontanez K.M."/>
            <person name="Liao L."/>
            <person name="Roeselers G."/>
            <person name="Sharma R."/>
            <person name="Stewart F.J."/>
            <person name="Newton I.L."/>
            <person name="Woyke T."/>
            <person name="Wu D."/>
            <person name="Lang J.M."/>
            <person name="Eisen J.A."/>
            <person name="Cavanaugh C.M."/>
        </authorList>
    </citation>
    <scope>NUCLEOTIDE SEQUENCE [LARGE SCALE GENOMIC DNA]</scope>
    <source>
        <strain evidence="15 17">WH</strain>
    </source>
</reference>
<dbReference type="SUPFAM" id="SSF75217">
    <property type="entry name" value="alpha/beta knot"/>
    <property type="match status" value="1"/>
</dbReference>
<dbReference type="RefSeq" id="WP_043115217.1">
    <property type="nucleotide sequence ID" value="NZ_JRAA01000001.1"/>
</dbReference>
<accession>A0A0B0H5R9</accession>
<proteinExistence type="inferred from homology"/>
<keyword evidence="7 12" id="KW-0489">Methyltransferase</keyword>
<dbReference type="PANTHER" id="PTHR30027">
    <property type="entry name" value="RIBOSOMAL RNA SMALL SUBUNIT METHYLTRANSFERASE E"/>
    <property type="match status" value="1"/>
</dbReference>
<dbReference type="AlphaFoldDB" id="A0A0B0H5R9"/>
<dbReference type="PIRSF" id="PIRSF015601">
    <property type="entry name" value="MTase_slr0722"/>
    <property type="match status" value="1"/>
</dbReference>
<dbReference type="InterPro" id="IPR006700">
    <property type="entry name" value="RsmE"/>
</dbReference>
<evidence type="ECO:0000256" key="7">
    <source>
        <dbReference type="ARBA" id="ARBA00022603"/>
    </source>
</evidence>
<evidence type="ECO:0000313" key="18">
    <source>
        <dbReference type="Proteomes" id="UP000190962"/>
    </source>
</evidence>
<evidence type="ECO:0000256" key="6">
    <source>
        <dbReference type="ARBA" id="ARBA00022552"/>
    </source>
</evidence>
<evidence type="ECO:0000256" key="3">
    <source>
        <dbReference type="ARBA" id="ARBA00012328"/>
    </source>
</evidence>
<dbReference type="NCBIfam" id="TIGR00046">
    <property type="entry name" value="RsmE family RNA methyltransferase"/>
    <property type="match status" value="1"/>
</dbReference>
<dbReference type="PATRIC" id="fig|2340.3.peg.75"/>
<evidence type="ECO:0000313" key="17">
    <source>
        <dbReference type="Proteomes" id="UP000030856"/>
    </source>
</evidence>
<dbReference type="STRING" id="2340.JV46_16420"/>
<dbReference type="OrthoDB" id="9815641at2"/>
<evidence type="ECO:0000259" key="14">
    <source>
        <dbReference type="Pfam" id="PF20260"/>
    </source>
</evidence>
<feature type="domain" description="Ribosomal RNA small subunit methyltransferase E methyltransferase" evidence="13">
    <location>
        <begin position="77"/>
        <end position="237"/>
    </location>
</feature>
<sequence length="244" mass="26908">MTVPRIFIDCELQDAGLLELPREAAHHLSTVLRRKPGDRLTLFNGNGYEYNASIESLEKRHVNVRLDGRANSCHHRESPLHIHVGLALTKGQKMDLAIQKLVELGVNRITPLVGSRSVVKLDQKREASRLAHWHGVIISACEQSGRCIIPEISDVCSIDEWPGLCMEDMRLILDPRASVSMRELTDFHSVALAVGPEGGFSNDEVMSLVGQGVQSVRLGNRILRAETAPLAAVSVLQTLHGDFC</sequence>
<evidence type="ECO:0000256" key="5">
    <source>
        <dbReference type="ARBA" id="ARBA00022490"/>
    </source>
</evidence>
<dbReference type="InterPro" id="IPR015947">
    <property type="entry name" value="PUA-like_sf"/>
</dbReference>
<feature type="domain" description="Ribosomal RNA small subunit methyltransferase E PUA-like" evidence="14">
    <location>
        <begin position="20"/>
        <end position="66"/>
    </location>
</feature>
<comment type="subcellular location">
    <subcellularLocation>
        <location evidence="1 12">Cytoplasm</location>
    </subcellularLocation>
</comment>
<dbReference type="Proteomes" id="UP000030856">
    <property type="component" value="Unassembled WGS sequence"/>
</dbReference>
<evidence type="ECO:0000313" key="15">
    <source>
        <dbReference type="EMBL" id="KHF25553.1"/>
    </source>
</evidence>
<dbReference type="Gene3D" id="3.40.1280.10">
    <property type="match status" value="1"/>
</dbReference>
<keyword evidence="9 12" id="KW-0949">S-adenosyl-L-methionine</keyword>
<dbReference type="GO" id="GO:0005737">
    <property type="term" value="C:cytoplasm"/>
    <property type="evidence" value="ECO:0007669"/>
    <property type="project" value="UniProtKB-SubCell"/>
</dbReference>
<dbReference type="Proteomes" id="UP000190962">
    <property type="component" value="Unassembled WGS sequence"/>
</dbReference>
<dbReference type="CDD" id="cd18084">
    <property type="entry name" value="RsmE-like"/>
    <property type="match status" value="1"/>
</dbReference>
<keyword evidence="17" id="KW-1185">Reference proteome</keyword>
<evidence type="ECO:0000256" key="2">
    <source>
        <dbReference type="ARBA" id="ARBA00005528"/>
    </source>
</evidence>
<comment type="similarity">
    <text evidence="2 12">Belongs to the RNA methyltransferase RsmE family.</text>
</comment>
<dbReference type="EMBL" id="JRAA01000001">
    <property type="protein sequence ID" value="KHF25553.1"/>
    <property type="molecule type" value="Genomic_DNA"/>
</dbReference>
<dbReference type="InterPro" id="IPR046886">
    <property type="entry name" value="RsmE_MTase_dom"/>
</dbReference>
<dbReference type="NCBIfam" id="NF008692">
    <property type="entry name" value="PRK11713.1-5"/>
    <property type="match status" value="1"/>
</dbReference>
<dbReference type="GO" id="GO:0070475">
    <property type="term" value="P:rRNA base methylation"/>
    <property type="evidence" value="ECO:0007669"/>
    <property type="project" value="TreeGrafter"/>
</dbReference>
<keyword evidence="6 12" id="KW-0698">rRNA processing</keyword>
<comment type="catalytic activity">
    <reaction evidence="11 12">
        <text>uridine(1498) in 16S rRNA + S-adenosyl-L-methionine = N(3)-methyluridine(1498) in 16S rRNA + S-adenosyl-L-homocysteine + H(+)</text>
        <dbReference type="Rhea" id="RHEA:42920"/>
        <dbReference type="Rhea" id="RHEA-COMP:10283"/>
        <dbReference type="Rhea" id="RHEA-COMP:10284"/>
        <dbReference type="ChEBI" id="CHEBI:15378"/>
        <dbReference type="ChEBI" id="CHEBI:57856"/>
        <dbReference type="ChEBI" id="CHEBI:59789"/>
        <dbReference type="ChEBI" id="CHEBI:65315"/>
        <dbReference type="ChEBI" id="CHEBI:74502"/>
        <dbReference type="EC" id="2.1.1.193"/>
    </reaction>
</comment>
<evidence type="ECO:0000259" key="13">
    <source>
        <dbReference type="Pfam" id="PF04452"/>
    </source>
</evidence>
<dbReference type="GeneID" id="86991504"/>
<evidence type="ECO:0000256" key="11">
    <source>
        <dbReference type="ARBA" id="ARBA00047944"/>
    </source>
</evidence>
<dbReference type="InterPro" id="IPR046887">
    <property type="entry name" value="RsmE_PUA-like"/>
</dbReference>
<name>A0A0B0H5R9_SOVGS</name>
<dbReference type="Gene3D" id="2.40.240.20">
    <property type="entry name" value="Hypothetical PUA domain-like, domain 1"/>
    <property type="match status" value="1"/>
</dbReference>
<evidence type="ECO:0000313" key="16">
    <source>
        <dbReference type="EMBL" id="OOY35384.1"/>
    </source>
</evidence>
<evidence type="ECO:0000256" key="1">
    <source>
        <dbReference type="ARBA" id="ARBA00004496"/>
    </source>
</evidence>
<organism evidence="15 17">
    <name type="scientific">Solemya velum gill symbiont</name>
    <dbReference type="NCBI Taxonomy" id="2340"/>
    <lineage>
        <taxon>Bacteria</taxon>
        <taxon>Pseudomonadati</taxon>
        <taxon>Pseudomonadota</taxon>
        <taxon>Gammaproteobacteria</taxon>
        <taxon>sulfur-oxidizing symbionts</taxon>
    </lineage>
</organism>
<reference evidence="16 18" key="2">
    <citation type="submission" date="2016-11" db="EMBL/GenBank/DDBJ databases">
        <title>Mixed transmission modes and dynamic genome evolution in an obligate animal-bacterial symbiosis.</title>
        <authorList>
            <person name="Russell S.L."/>
            <person name="Corbett-Detig R.B."/>
            <person name="Cavanaugh C.M."/>
        </authorList>
    </citation>
    <scope>NUCLEOTIDE SEQUENCE [LARGE SCALE GENOMIC DNA]</scope>
    <source>
        <strain evidence="16">MA-KB16</strain>
    </source>
</reference>
<dbReference type="EC" id="2.1.1.193" evidence="3 12"/>